<evidence type="ECO:0000313" key="2">
    <source>
        <dbReference type="EMBL" id="TBT92164.1"/>
    </source>
</evidence>
<gene>
    <name evidence="2" type="ORF">ET996_13370</name>
</gene>
<dbReference type="RefSeq" id="WP_131173061.1">
    <property type="nucleotide sequence ID" value="NZ_FXTL01000023.1"/>
</dbReference>
<dbReference type="EMBL" id="SDMR01000022">
    <property type="protein sequence ID" value="TBT92164.1"/>
    <property type="molecule type" value="Genomic_DNA"/>
</dbReference>
<dbReference type="Proteomes" id="UP000291933">
    <property type="component" value="Unassembled WGS sequence"/>
</dbReference>
<name>A0A4Q9KI24_PROTD</name>
<organism evidence="2 3">
    <name type="scientific">Propioniciclava tarda</name>
    <dbReference type="NCBI Taxonomy" id="433330"/>
    <lineage>
        <taxon>Bacteria</taxon>
        <taxon>Bacillati</taxon>
        <taxon>Actinomycetota</taxon>
        <taxon>Actinomycetes</taxon>
        <taxon>Propionibacteriales</taxon>
        <taxon>Propionibacteriaceae</taxon>
        <taxon>Propioniciclava</taxon>
    </lineage>
</organism>
<keyword evidence="3" id="KW-1185">Reference proteome</keyword>
<accession>A0A4Q9KI24</accession>
<protein>
    <submittedName>
        <fullName evidence="2">Uncharacterized protein</fullName>
    </submittedName>
</protein>
<feature type="compositionally biased region" description="Low complexity" evidence="1">
    <location>
        <begin position="8"/>
        <end position="22"/>
    </location>
</feature>
<comment type="caution">
    <text evidence="2">The sequence shown here is derived from an EMBL/GenBank/DDBJ whole genome shotgun (WGS) entry which is preliminary data.</text>
</comment>
<reference evidence="2 3" key="1">
    <citation type="submission" date="2019-01" db="EMBL/GenBank/DDBJ databases">
        <title>Lactibacter flavus gen. nov., sp. nov., a novel bacterium of the family Propionibacteriaceae isolated from raw milk and dairy products.</title>
        <authorList>
            <person name="Huptas C."/>
            <person name="Wenning M."/>
            <person name="Breitenwieser F."/>
            <person name="Doll E."/>
            <person name="Von Neubeck M."/>
            <person name="Busse H.-J."/>
            <person name="Scherer S."/>
        </authorList>
    </citation>
    <scope>NUCLEOTIDE SEQUENCE [LARGE SCALE GENOMIC DNA]</scope>
    <source>
        <strain evidence="3">DSM 22130 / JCM 15804 / WR061</strain>
    </source>
</reference>
<evidence type="ECO:0000313" key="3">
    <source>
        <dbReference type="Proteomes" id="UP000291933"/>
    </source>
</evidence>
<feature type="region of interest" description="Disordered" evidence="1">
    <location>
        <begin position="1"/>
        <end position="36"/>
    </location>
</feature>
<dbReference type="AlphaFoldDB" id="A0A4Q9KI24"/>
<proteinExistence type="predicted"/>
<evidence type="ECO:0000256" key="1">
    <source>
        <dbReference type="SAM" id="MobiDB-lite"/>
    </source>
</evidence>
<sequence>MSDAFAEAISSDDSPAPEPSAARIPLLGDPATEGNEHLLDELDTDGADPEVLADDIHFPLSNSDVQN</sequence>